<gene>
    <name evidence="1" type="ORF">SCALOS_LOCUS1005</name>
</gene>
<sequence>MHHATWTWDDLKTVNKNLYNTYQEAAYEMRLFTKENEDIFNIEEAISNYYTPAQLCFLFIQLILHDGKAGCDKTFLINAICYAIRAAEEIVLICRTTALSALLYEGGHAAHSLFCIPVEENNINIQSTIKYMSNQADLIREAKLICRYSSLTNLQKQQTIWRKTSNRYVFNQPIRNANNPIFAKFIDNFSENYKNHEISLNIFKTIQNIEEATLFLYPENILSDNNILQKRAFLSLRNSLVDDFNYKILNKLPGTIHIYFSHDIVKENDKIITDHPTTTPDYLAQLTYLGIPNHEIH</sequence>
<keyword evidence="2" id="KW-1185">Reference proteome</keyword>
<reference evidence="1" key="1">
    <citation type="submission" date="2021-06" db="EMBL/GenBank/DDBJ databases">
        <authorList>
            <person name="Kallberg Y."/>
            <person name="Tangrot J."/>
            <person name="Rosling A."/>
        </authorList>
    </citation>
    <scope>NUCLEOTIDE SEQUENCE</scope>
    <source>
        <strain evidence="1">AU212A</strain>
    </source>
</reference>
<proteinExistence type="predicted"/>
<dbReference type="Proteomes" id="UP000789860">
    <property type="component" value="Unassembled WGS sequence"/>
</dbReference>
<name>A0ACA9K225_9GLOM</name>
<dbReference type="EMBL" id="CAJVPM010000580">
    <property type="protein sequence ID" value="CAG8447360.1"/>
    <property type="molecule type" value="Genomic_DNA"/>
</dbReference>
<protein>
    <submittedName>
        <fullName evidence="1">5676_t:CDS:1</fullName>
    </submittedName>
</protein>
<evidence type="ECO:0000313" key="2">
    <source>
        <dbReference type="Proteomes" id="UP000789860"/>
    </source>
</evidence>
<comment type="caution">
    <text evidence="1">The sequence shown here is derived from an EMBL/GenBank/DDBJ whole genome shotgun (WGS) entry which is preliminary data.</text>
</comment>
<evidence type="ECO:0000313" key="1">
    <source>
        <dbReference type="EMBL" id="CAG8447360.1"/>
    </source>
</evidence>
<accession>A0ACA9K225</accession>
<organism evidence="1 2">
    <name type="scientific">Scutellospora calospora</name>
    <dbReference type="NCBI Taxonomy" id="85575"/>
    <lineage>
        <taxon>Eukaryota</taxon>
        <taxon>Fungi</taxon>
        <taxon>Fungi incertae sedis</taxon>
        <taxon>Mucoromycota</taxon>
        <taxon>Glomeromycotina</taxon>
        <taxon>Glomeromycetes</taxon>
        <taxon>Diversisporales</taxon>
        <taxon>Gigasporaceae</taxon>
        <taxon>Scutellospora</taxon>
    </lineage>
</organism>